<dbReference type="SUPFAM" id="SSF82185">
    <property type="entry name" value="Histone H3 K4-specific methyltransferase SET7/9 N-terminal domain"/>
    <property type="match status" value="1"/>
</dbReference>
<reference evidence="1" key="1">
    <citation type="submission" date="2019-09" db="EMBL/GenBank/DDBJ databases">
        <title>Comparative Genomics of Leptospira interrogans Reveals Genome Plasticity - A Common Adaptive Strategy for Survival in Various Hosts.</title>
        <authorList>
            <person name="Ramli S.R."/>
            <person name="Bunk B."/>
            <person name="Goris M."/>
            <person name="Bhuju S."/>
            <person name="Jarek M."/>
            <person name="Sproer C."/>
            <person name="Mustakim S."/>
            <person name="Strommenger B."/>
            <person name="Pessler F."/>
        </authorList>
    </citation>
    <scope>NUCLEOTIDE SEQUENCE</scope>
    <source>
        <strain evidence="1">782</strain>
    </source>
</reference>
<evidence type="ECO:0000313" key="2">
    <source>
        <dbReference type="Proteomes" id="UP000663124"/>
    </source>
</evidence>
<sequence>MYACENGESFEGIYSNDLANANGRLVYPDRTILEGKFKNGILIRSQKLPPHRDEKSSDKE</sequence>
<organism evidence="1 2">
    <name type="scientific">Leptospira interrogans serovar Canicola</name>
    <dbReference type="NCBI Taxonomy" id="211880"/>
    <lineage>
        <taxon>Bacteria</taxon>
        <taxon>Pseudomonadati</taxon>
        <taxon>Spirochaetota</taxon>
        <taxon>Spirochaetia</taxon>
        <taxon>Leptospirales</taxon>
        <taxon>Leptospiraceae</taxon>
        <taxon>Leptospira</taxon>
    </lineage>
</organism>
<evidence type="ECO:0008006" key="3">
    <source>
        <dbReference type="Google" id="ProtNLM"/>
    </source>
</evidence>
<accession>A0AAP9WHW3</accession>
<dbReference type="EMBL" id="CP043884">
    <property type="protein sequence ID" value="QOI44614.1"/>
    <property type="molecule type" value="Genomic_DNA"/>
</dbReference>
<name>A0AAP9WHW3_LEPIR</name>
<dbReference type="Gene3D" id="2.20.110.10">
    <property type="entry name" value="Histone H3 K4-specific methyltransferase SET7/9 N-terminal domain"/>
    <property type="match status" value="1"/>
</dbReference>
<evidence type="ECO:0000313" key="1">
    <source>
        <dbReference type="EMBL" id="QOI44614.1"/>
    </source>
</evidence>
<dbReference type="AlphaFoldDB" id="A0AAP9WHW3"/>
<protein>
    <recommendedName>
        <fullName evidence="3">MORN repeat protein</fullName>
    </recommendedName>
</protein>
<proteinExistence type="predicted"/>
<dbReference type="Proteomes" id="UP000663124">
    <property type="component" value="Chromosome 1"/>
</dbReference>
<gene>
    <name evidence="1" type="ORF">Lepto782_19625</name>
</gene>